<comment type="caution">
    <text evidence="14">The sequence shown here is derived from an EMBL/GenBank/DDBJ whole genome shotgun (WGS) entry which is preliminary data.</text>
</comment>
<dbReference type="PROSITE" id="PS00379">
    <property type="entry name" value="CDP_ALCOHOL_P_TRANSF"/>
    <property type="match status" value="1"/>
</dbReference>
<evidence type="ECO:0000256" key="12">
    <source>
        <dbReference type="SAM" id="Phobius"/>
    </source>
</evidence>
<comment type="similarity">
    <text evidence="2 11">Belongs to the CDP-alcohol phosphatidyltransferase class-I family.</text>
</comment>
<dbReference type="Pfam" id="PF08009">
    <property type="entry name" value="CDP-OH_P_tran_2"/>
    <property type="match status" value="1"/>
</dbReference>
<dbReference type="GO" id="GO:0016780">
    <property type="term" value="F:phosphotransferase activity, for other substituted phosphate groups"/>
    <property type="evidence" value="ECO:0007669"/>
    <property type="project" value="InterPro"/>
</dbReference>
<dbReference type="GO" id="GO:0016020">
    <property type="term" value="C:membrane"/>
    <property type="evidence" value="ECO:0007669"/>
    <property type="project" value="UniProtKB-SubCell"/>
</dbReference>
<feature type="transmembrane region" description="Helical" evidence="12">
    <location>
        <begin position="109"/>
        <end position="127"/>
    </location>
</feature>
<evidence type="ECO:0000256" key="2">
    <source>
        <dbReference type="ARBA" id="ARBA00010441"/>
    </source>
</evidence>
<dbReference type="InterPro" id="IPR050324">
    <property type="entry name" value="CDP-alcohol_PTase-I"/>
</dbReference>
<evidence type="ECO:0000313" key="14">
    <source>
        <dbReference type="EMBL" id="MBN9412608.1"/>
    </source>
</evidence>
<keyword evidence="4 11" id="KW-0808">Transferase</keyword>
<evidence type="ECO:0000256" key="3">
    <source>
        <dbReference type="ARBA" id="ARBA00022516"/>
    </source>
</evidence>
<evidence type="ECO:0000256" key="4">
    <source>
        <dbReference type="ARBA" id="ARBA00022679"/>
    </source>
</evidence>
<dbReference type="PANTHER" id="PTHR14269">
    <property type="entry name" value="CDP-DIACYLGLYCEROL--GLYCEROL-3-PHOSPHATE 3-PHOSPHATIDYLTRANSFERASE-RELATED"/>
    <property type="match status" value="1"/>
</dbReference>
<evidence type="ECO:0000256" key="8">
    <source>
        <dbReference type="ARBA" id="ARBA00023136"/>
    </source>
</evidence>
<dbReference type="InterPro" id="IPR012616">
    <property type="entry name" value="CDP-OH_P_trans_C"/>
</dbReference>
<protein>
    <submittedName>
        <fullName evidence="14">Phosphatidylcholine/phosphatidylserine synthase</fullName>
    </submittedName>
</protein>
<dbReference type="Gene3D" id="1.20.120.1760">
    <property type="match status" value="1"/>
</dbReference>
<dbReference type="EMBL" id="JAFKGL010000011">
    <property type="protein sequence ID" value="MBN9412608.1"/>
    <property type="molecule type" value="Genomic_DNA"/>
</dbReference>
<accession>A0A8J7PZT5</accession>
<sequence length="260" mass="28617">MVKKVSKFERSKERLQKLSFAHLLPNMATVIALCIGLSSIRFALLARYDYAIIAIIVAAFFDAMDGRLARLLGAASDFGAELDSLSDFISFGVAPAVVLYILTMNAWAGLGWTISLFFVVCCGLRLARFNTTLRASSIKEDPVWAKKFFIGVPAPAGAMIALFPLILYQAIDYEFLLSPFIVMCFLFAAGALFISRIPTYSFKTYQIPPKCVPVMLLLVGLLVASLVSAPWATFSVLIVIYLGSLPFSYKNYQDLLEVSS</sequence>
<dbReference type="InterPro" id="IPR048254">
    <property type="entry name" value="CDP_ALCOHOL_P_TRANSF_CS"/>
</dbReference>
<evidence type="ECO:0000259" key="13">
    <source>
        <dbReference type="Pfam" id="PF08009"/>
    </source>
</evidence>
<keyword evidence="6 12" id="KW-1133">Transmembrane helix</keyword>
<keyword evidence="9" id="KW-0594">Phospholipid biosynthesis</keyword>
<evidence type="ECO:0000256" key="7">
    <source>
        <dbReference type="ARBA" id="ARBA00023098"/>
    </source>
</evidence>
<keyword evidence="5 12" id="KW-0812">Transmembrane</keyword>
<evidence type="ECO:0000313" key="15">
    <source>
        <dbReference type="Proteomes" id="UP000664414"/>
    </source>
</evidence>
<keyword evidence="7" id="KW-0443">Lipid metabolism</keyword>
<evidence type="ECO:0000256" key="9">
    <source>
        <dbReference type="ARBA" id="ARBA00023209"/>
    </source>
</evidence>
<feature type="domain" description="CDP-alcohol phosphatidyltransferase C-terminal" evidence="13">
    <location>
        <begin position="215"/>
        <end position="246"/>
    </location>
</feature>
<feature type="transmembrane region" description="Helical" evidence="12">
    <location>
        <begin position="148"/>
        <end position="170"/>
    </location>
</feature>
<feature type="transmembrane region" description="Helical" evidence="12">
    <location>
        <begin position="20"/>
        <end position="42"/>
    </location>
</feature>
<feature type="transmembrane region" description="Helical" evidence="12">
    <location>
        <begin position="215"/>
        <end position="242"/>
    </location>
</feature>
<dbReference type="GO" id="GO:0008654">
    <property type="term" value="P:phospholipid biosynthetic process"/>
    <property type="evidence" value="ECO:0007669"/>
    <property type="project" value="UniProtKB-KW"/>
</dbReference>
<dbReference type="PANTHER" id="PTHR14269:SF61">
    <property type="entry name" value="CDP-DIACYLGLYCEROL--SERINE O-PHOSPHATIDYLTRANSFERASE"/>
    <property type="match status" value="1"/>
</dbReference>
<organism evidence="14 15">
    <name type="scientific">Candidatus Paracaedimonas acanthamoebae</name>
    <dbReference type="NCBI Taxonomy" id="244581"/>
    <lineage>
        <taxon>Bacteria</taxon>
        <taxon>Pseudomonadati</taxon>
        <taxon>Pseudomonadota</taxon>
        <taxon>Alphaproteobacteria</taxon>
        <taxon>Holosporales</taxon>
        <taxon>Caedimonadaceae</taxon>
        <taxon>Candidatus Paracaedimonas</taxon>
    </lineage>
</organism>
<keyword evidence="10" id="KW-1208">Phospholipid metabolism</keyword>
<evidence type="ECO:0000256" key="6">
    <source>
        <dbReference type="ARBA" id="ARBA00022989"/>
    </source>
</evidence>
<keyword evidence="8 12" id="KW-0472">Membrane</keyword>
<name>A0A8J7PZT5_9PROT</name>
<reference evidence="14" key="1">
    <citation type="submission" date="2021-02" db="EMBL/GenBank/DDBJ databases">
        <title>Thiocyanate and organic carbon inputs drive convergent selection for specific autotrophic Afipia and Thiobacillus strains within complex microbiomes.</title>
        <authorList>
            <person name="Huddy R.J."/>
            <person name="Sachdeva R."/>
            <person name="Kadzinga F."/>
            <person name="Kantor R.S."/>
            <person name="Harrison S.T.L."/>
            <person name="Banfield J.F."/>
        </authorList>
    </citation>
    <scope>NUCLEOTIDE SEQUENCE</scope>
    <source>
        <strain evidence="14">SCN18_10_11_15_R4_P_38_20</strain>
    </source>
</reference>
<dbReference type="Pfam" id="PF01066">
    <property type="entry name" value="CDP-OH_P_transf"/>
    <property type="match status" value="1"/>
</dbReference>
<keyword evidence="3" id="KW-0444">Lipid biosynthesis</keyword>
<feature type="transmembrane region" description="Helical" evidence="12">
    <location>
        <begin position="176"/>
        <end position="194"/>
    </location>
</feature>
<proteinExistence type="inferred from homology"/>
<comment type="subcellular location">
    <subcellularLocation>
        <location evidence="1">Membrane</location>
        <topology evidence="1">Multi-pass membrane protein</topology>
    </subcellularLocation>
</comment>
<evidence type="ECO:0000256" key="10">
    <source>
        <dbReference type="ARBA" id="ARBA00023264"/>
    </source>
</evidence>
<dbReference type="AlphaFoldDB" id="A0A8J7PZT5"/>
<evidence type="ECO:0000256" key="5">
    <source>
        <dbReference type="ARBA" id="ARBA00022692"/>
    </source>
</evidence>
<dbReference type="InterPro" id="IPR043130">
    <property type="entry name" value="CDP-OH_PTrfase_TM_dom"/>
</dbReference>
<evidence type="ECO:0000256" key="11">
    <source>
        <dbReference type="RuleBase" id="RU003750"/>
    </source>
</evidence>
<evidence type="ECO:0000256" key="1">
    <source>
        <dbReference type="ARBA" id="ARBA00004141"/>
    </source>
</evidence>
<dbReference type="InterPro" id="IPR000462">
    <property type="entry name" value="CDP-OH_P_trans"/>
</dbReference>
<gene>
    <name evidence="14" type="ORF">J0H12_01600</name>
</gene>
<dbReference type="Proteomes" id="UP000664414">
    <property type="component" value="Unassembled WGS sequence"/>
</dbReference>